<dbReference type="PROSITE" id="PS51257">
    <property type="entry name" value="PROKAR_LIPOPROTEIN"/>
    <property type="match status" value="1"/>
</dbReference>
<dbReference type="Proteomes" id="UP000316213">
    <property type="component" value="Unassembled WGS sequence"/>
</dbReference>
<proteinExistence type="predicted"/>
<feature type="region of interest" description="Disordered" evidence="4">
    <location>
        <begin position="30"/>
        <end position="71"/>
    </location>
</feature>
<feature type="compositionally biased region" description="Low complexity" evidence="4">
    <location>
        <begin position="53"/>
        <end position="68"/>
    </location>
</feature>
<feature type="repeat" description="ANK" evidence="3">
    <location>
        <begin position="104"/>
        <end position="136"/>
    </location>
</feature>
<dbReference type="PROSITE" id="PS50297">
    <property type="entry name" value="ANK_REP_REGION"/>
    <property type="match status" value="3"/>
</dbReference>
<sequence length="230" mass="24598" precursor="true">MNRRNRCSLFRQSILLGMLALAMAGCGSERLGPDDFKRREREEVIVDSSRRSTPAQPATEATDDAPAAPSGPEDLFREAALNGDLAAVQAKAQEGVEINAADPQGRTALQLAAFDGHLETVKWLIAEKADINHRDQFGRTALMYASTGDNLATVEALLAAGAEVNLVDKEESFTALMFAAAEGQEAIVRRLLDSDADPTMSDADGETASDFAKANGHAKVLELLSEDVPQ</sequence>
<dbReference type="Pfam" id="PF12796">
    <property type="entry name" value="Ank_2"/>
    <property type="match status" value="1"/>
</dbReference>
<evidence type="ECO:0000313" key="7">
    <source>
        <dbReference type="Proteomes" id="UP000316213"/>
    </source>
</evidence>
<evidence type="ECO:0000256" key="3">
    <source>
        <dbReference type="PROSITE-ProRule" id="PRU00023"/>
    </source>
</evidence>
<accession>A0A5C6A7S5</accession>
<feature type="compositionally biased region" description="Basic and acidic residues" evidence="4">
    <location>
        <begin position="31"/>
        <end position="50"/>
    </location>
</feature>
<dbReference type="RefSeq" id="WP_146578521.1">
    <property type="nucleotide sequence ID" value="NZ_SJPM01000006.1"/>
</dbReference>
<feature type="chain" id="PRO_5023078262" evidence="5">
    <location>
        <begin position="25"/>
        <end position="230"/>
    </location>
</feature>
<keyword evidence="1" id="KW-0677">Repeat</keyword>
<dbReference type="PRINTS" id="PR01415">
    <property type="entry name" value="ANKYRIN"/>
</dbReference>
<dbReference type="InterPro" id="IPR050776">
    <property type="entry name" value="Ank_Repeat/CDKN_Inhibitor"/>
</dbReference>
<keyword evidence="2 3" id="KW-0040">ANK repeat</keyword>
<evidence type="ECO:0000256" key="4">
    <source>
        <dbReference type="SAM" id="MobiDB-lite"/>
    </source>
</evidence>
<feature type="signal peptide" evidence="5">
    <location>
        <begin position="1"/>
        <end position="24"/>
    </location>
</feature>
<dbReference type="Pfam" id="PF13637">
    <property type="entry name" value="Ank_4"/>
    <property type="match status" value="1"/>
</dbReference>
<comment type="caution">
    <text evidence="6">The sequence shown here is derived from an EMBL/GenBank/DDBJ whole genome shotgun (WGS) entry which is preliminary data.</text>
</comment>
<dbReference type="InterPro" id="IPR036770">
    <property type="entry name" value="Ankyrin_rpt-contain_sf"/>
</dbReference>
<feature type="repeat" description="ANK" evidence="3">
    <location>
        <begin position="137"/>
        <end position="169"/>
    </location>
</feature>
<dbReference type="EMBL" id="SJPM01000006">
    <property type="protein sequence ID" value="TWT95440.1"/>
    <property type="molecule type" value="Genomic_DNA"/>
</dbReference>
<evidence type="ECO:0000256" key="2">
    <source>
        <dbReference type="ARBA" id="ARBA00023043"/>
    </source>
</evidence>
<organism evidence="6 7">
    <name type="scientific">Neorhodopirellula pilleata</name>
    <dbReference type="NCBI Taxonomy" id="2714738"/>
    <lineage>
        <taxon>Bacteria</taxon>
        <taxon>Pseudomonadati</taxon>
        <taxon>Planctomycetota</taxon>
        <taxon>Planctomycetia</taxon>
        <taxon>Pirellulales</taxon>
        <taxon>Pirellulaceae</taxon>
        <taxon>Neorhodopirellula</taxon>
    </lineage>
</organism>
<name>A0A5C6A7S5_9BACT</name>
<dbReference type="SUPFAM" id="SSF48403">
    <property type="entry name" value="Ankyrin repeat"/>
    <property type="match status" value="1"/>
</dbReference>
<evidence type="ECO:0000256" key="1">
    <source>
        <dbReference type="ARBA" id="ARBA00022737"/>
    </source>
</evidence>
<dbReference type="PROSITE" id="PS50088">
    <property type="entry name" value="ANK_REPEAT"/>
    <property type="match status" value="3"/>
</dbReference>
<dbReference type="OrthoDB" id="281799at2"/>
<dbReference type="Gene3D" id="1.25.40.20">
    <property type="entry name" value="Ankyrin repeat-containing domain"/>
    <property type="match status" value="1"/>
</dbReference>
<dbReference type="PANTHER" id="PTHR24201">
    <property type="entry name" value="ANK_REP_REGION DOMAIN-CONTAINING PROTEIN"/>
    <property type="match status" value="1"/>
</dbReference>
<gene>
    <name evidence="6" type="ORF">Pla100_30810</name>
</gene>
<evidence type="ECO:0000313" key="6">
    <source>
        <dbReference type="EMBL" id="TWT95440.1"/>
    </source>
</evidence>
<protein>
    <submittedName>
        <fullName evidence="6">Ankyrin repeats (3 copies)</fullName>
    </submittedName>
</protein>
<feature type="repeat" description="ANK" evidence="3">
    <location>
        <begin position="171"/>
        <end position="203"/>
    </location>
</feature>
<dbReference type="InterPro" id="IPR002110">
    <property type="entry name" value="Ankyrin_rpt"/>
</dbReference>
<dbReference type="AlphaFoldDB" id="A0A5C6A7S5"/>
<reference evidence="6 7" key="1">
    <citation type="submission" date="2019-02" db="EMBL/GenBank/DDBJ databases">
        <title>Deep-cultivation of Planctomycetes and their phenomic and genomic characterization uncovers novel biology.</title>
        <authorList>
            <person name="Wiegand S."/>
            <person name="Jogler M."/>
            <person name="Boedeker C."/>
            <person name="Pinto D."/>
            <person name="Vollmers J."/>
            <person name="Rivas-Marin E."/>
            <person name="Kohn T."/>
            <person name="Peeters S.H."/>
            <person name="Heuer A."/>
            <person name="Rast P."/>
            <person name="Oberbeckmann S."/>
            <person name="Bunk B."/>
            <person name="Jeske O."/>
            <person name="Meyerdierks A."/>
            <person name="Storesund J.E."/>
            <person name="Kallscheuer N."/>
            <person name="Luecker S."/>
            <person name="Lage O.M."/>
            <person name="Pohl T."/>
            <person name="Merkel B.J."/>
            <person name="Hornburger P."/>
            <person name="Mueller R.-W."/>
            <person name="Bruemmer F."/>
            <person name="Labrenz M."/>
            <person name="Spormann A.M."/>
            <person name="Op Den Camp H."/>
            <person name="Overmann J."/>
            <person name="Amann R."/>
            <person name="Jetten M.S.M."/>
            <person name="Mascher T."/>
            <person name="Medema M.H."/>
            <person name="Devos D.P."/>
            <person name="Kaster A.-K."/>
            <person name="Ovreas L."/>
            <person name="Rohde M."/>
            <person name="Galperin M.Y."/>
            <person name="Jogler C."/>
        </authorList>
    </citation>
    <scope>NUCLEOTIDE SEQUENCE [LARGE SCALE GENOMIC DNA]</scope>
    <source>
        <strain evidence="6 7">Pla100</strain>
    </source>
</reference>
<keyword evidence="5" id="KW-0732">Signal</keyword>
<dbReference type="SMART" id="SM00248">
    <property type="entry name" value="ANK"/>
    <property type="match status" value="3"/>
</dbReference>
<keyword evidence="7" id="KW-1185">Reference proteome</keyword>
<evidence type="ECO:0000256" key="5">
    <source>
        <dbReference type="SAM" id="SignalP"/>
    </source>
</evidence>